<proteinExistence type="predicted"/>
<dbReference type="Pfam" id="PF13643">
    <property type="entry name" value="DUF4145"/>
    <property type="match status" value="1"/>
</dbReference>
<comment type="caution">
    <text evidence="2">The sequence shown here is derived from an EMBL/GenBank/DDBJ whole genome shotgun (WGS) entry which is preliminary data.</text>
</comment>
<evidence type="ECO:0000313" key="3">
    <source>
        <dbReference type="Proteomes" id="UP001230915"/>
    </source>
</evidence>
<accession>A0ABU1A4D1</accession>
<protein>
    <submittedName>
        <fullName evidence="2">DUF4145 domain-containing protein</fullName>
    </submittedName>
</protein>
<feature type="domain" description="DUF4145" evidence="1">
    <location>
        <begin position="93"/>
        <end position="188"/>
    </location>
</feature>
<dbReference type="Proteomes" id="UP001230915">
    <property type="component" value="Unassembled WGS sequence"/>
</dbReference>
<keyword evidence="3" id="KW-1185">Reference proteome</keyword>
<reference evidence="2 3" key="1">
    <citation type="submission" date="2023-08" db="EMBL/GenBank/DDBJ databases">
        <title>Mesonia sp. MT50, isolated from deep-sea sediment of the Mariana Trench.</title>
        <authorList>
            <person name="Fu H."/>
        </authorList>
    </citation>
    <scope>NUCLEOTIDE SEQUENCE [LARGE SCALE GENOMIC DNA]</scope>
    <source>
        <strain evidence="2 3">MT50</strain>
    </source>
</reference>
<organism evidence="2 3">
    <name type="scientific">Mesonia profundi</name>
    <dbReference type="NCBI Taxonomy" id="3070998"/>
    <lineage>
        <taxon>Bacteria</taxon>
        <taxon>Pseudomonadati</taxon>
        <taxon>Bacteroidota</taxon>
        <taxon>Flavobacteriia</taxon>
        <taxon>Flavobacteriales</taxon>
        <taxon>Flavobacteriaceae</taxon>
        <taxon>Mesonia</taxon>
    </lineage>
</organism>
<dbReference type="InterPro" id="IPR025285">
    <property type="entry name" value="DUF4145"/>
</dbReference>
<evidence type="ECO:0000259" key="1">
    <source>
        <dbReference type="Pfam" id="PF13643"/>
    </source>
</evidence>
<name>A0ABU1A4D1_9FLAO</name>
<dbReference type="EMBL" id="JAVHUL010000052">
    <property type="protein sequence ID" value="MDQ7918557.1"/>
    <property type="molecule type" value="Genomic_DNA"/>
</dbReference>
<gene>
    <name evidence="2" type="ORF">RBU60_13340</name>
</gene>
<dbReference type="RefSeq" id="WP_308865553.1">
    <property type="nucleotide sequence ID" value="NZ_JAVHUL010000052.1"/>
</dbReference>
<evidence type="ECO:0000313" key="2">
    <source>
        <dbReference type="EMBL" id="MDQ7918557.1"/>
    </source>
</evidence>
<sequence>MKCPHCLTEFHDKIQDYDLGQDVDGDWGIRKRICPSPNCSRHIYYLINGKWSRYQGGGWSAATIEKMNLIRPKVGNRNPLPPEVPEMFSEDYNEAVIVIPDSPKASSALSRRCLQLLLREKSGVKHGNLANEIQQVIDSNQLPSHLSESIDAIRNIGNFAAHPSKSESTGEIIPVEPGEAEWTLEVLEMLFDFYFVQPERTRIKREALNKKLGDLGKPKMK</sequence>